<accession>A0A448WC08</accession>
<organism evidence="1 2">
    <name type="scientific">Protopolystoma xenopodis</name>
    <dbReference type="NCBI Taxonomy" id="117903"/>
    <lineage>
        <taxon>Eukaryota</taxon>
        <taxon>Metazoa</taxon>
        <taxon>Spiralia</taxon>
        <taxon>Lophotrochozoa</taxon>
        <taxon>Platyhelminthes</taxon>
        <taxon>Monogenea</taxon>
        <taxon>Polyopisthocotylea</taxon>
        <taxon>Polystomatidea</taxon>
        <taxon>Polystomatidae</taxon>
        <taxon>Protopolystoma</taxon>
    </lineage>
</organism>
<comment type="caution">
    <text evidence="1">The sequence shown here is derived from an EMBL/GenBank/DDBJ whole genome shotgun (WGS) entry which is preliminary data.</text>
</comment>
<evidence type="ECO:0000313" key="2">
    <source>
        <dbReference type="Proteomes" id="UP000784294"/>
    </source>
</evidence>
<dbReference type="EMBL" id="CAAALY010003131">
    <property type="protein sequence ID" value="VEL08091.1"/>
    <property type="molecule type" value="Genomic_DNA"/>
</dbReference>
<protein>
    <submittedName>
        <fullName evidence="1">Uncharacterized protein</fullName>
    </submittedName>
</protein>
<sequence length="120" mass="13384">MLFSLPPVFPIDVLNNVASKAVLVSRENISNEEQVSQLLFSFNLSLLSNLNFSAIYRAELVTLVIVPKAMEAKAIDDGQIHPHAYTEKAVFNYPSELEPVSQVNDILNNFSNPTLDCNIY</sequence>
<keyword evidence="2" id="KW-1185">Reference proteome</keyword>
<dbReference type="AlphaFoldDB" id="A0A448WC08"/>
<dbReference type="Proteomes" id="UP000784294">
    <property type="component" value="Unassembled WGS sequence"/>
</dbReference>
<proteinExistence type="predicted"/>
<name>A0A448WC08_9PLAT</name>
<evidence type="ECO:0000313" key="1">
    <source>
        <dbReference type="EMBL" id="VEL08091.1"/>
    </source>
</evidence>
<gene>
    <name evidence="1" type="ORF">PXEA_LOCUS1531</name>
</gene>
<reference evidence="1" key="1">
    <citation type="submission" date="2018-11" db="EMBL/GenBank/DDBJ databases">
        <authorList>
            <consortium name="Pathogen Informatics"/>
        </authorList>
    </citation>
    <scope>NUCLEOTIDE SEQUENCE</scope>
</reference>